<feature type="compositionally biased region" description="Polar residues" evidence="1">
    <location>
        <begin position="226"/>
        <end position="244"/>
    </location>
</feature>
<keyword evidence="4" id="KW-1185">Reference proteome</keyword>
<dbReference type="EMBL" id="CP131059">
    <property type="protein sequence ID" value="WNY22804.1"/>
    <property type="molecule type" value="Genomic_DNA"/>
</dbReference>
<reference evidence="3 4" key="1">
    <citation type="submission" date="2023-07" db="EMBL/GenBank/DDBJ databases">
        <title>Closed genoem sequence of Methanomicrococcus sp. Hf6.</title>
        <authorList>
            <person name="Poehlein A."/>
            <person name="Protasov E."/>
            <person name="Platt K."/>
            <person name="Reeh H."/>
            <person name="Daniel R."/>
            <person name="Brune A."/>
        </authorList>
    </citation>
    <scope>NUCLEOTIDE SEQUENCE [LARGE SCALE GENOMIC DNA]</scope>
    <source>
        <strain evidence="3 4">Hf6</strain>
    </source>
</reference>
<evidence type="ECO:0000256" key="1">
    <source>
        <dbReference type="SAM" id="MobiDB-lite"/>
    </source>
</evidence>
<gene>
    <name evidence="3" type="ORF">MmiHf6_00890</name>
</gene>
<sequence length="283" mass="32553">MRKKSNCIFLFCIFLFCMFFALLSPVNADSMVPPFPYSVESEEYDLIFYMMPDNYEDVPLGSDFDSKSSGLYIKSTSENIYTFSDYFDDYYYDSDLYFSKDMGSFAASPWPEWGTDRVITFYGNGSPYKYYKVTDLMKNPEKREWTAGHYFWLDSIEHNEENDTLRIVTLDGVGYLFDLNTGDIISQNTAGTNPTGRLVGTGTNTWDPTYLDDYADKQNVTLNETLNESENTIEGIETSPSDSNETSKEENSQNRKRIWGLPVILLLILIITAAAFYFMKKSK</sequence>
<evidence type="ECO:0000313" key="3">
    <source>
        <dbReference type="EMBL" id="WNY22804.1"/>
    </source>
</evidence>
<keyword evidence="2" id="KW-0472">Membrane</keyword>
<evidence type="ECO:0000256" key="2">
    <source>
        <dbReference type="SAM" id="Phobius"/>
    </source>
</evidence>
<evidence type="ECO:0000313" key="4">
    <source>
        <dbReference type="Proteomes" id="UP001302978"/>
    </source>
</evidence>
<name>A0AA96ZRX9_9EURY</name>
<keyword evidence="2" id="KW-0812">Transmembrane</keyword>
<dbReference type="KEGG" id="mehf:MmiHf6_00890"/>
<dbReference type="Proteomes" id="UP001302978">
    <property type="component" value="Chromosome"/>
</dbReference>
<feature type="region of interest" description="Disordered" evidence="1">
    <location>
        <begin position="226"/>
        <end position="253"/>
    </location>
</feature>
<feature type="transmembrane region" description="Helical" evidence="2">
    <location>
        <begin position="258"/>
        <end position="279"/>
    </location>
</feature>
<organism evidence="3 4">
    <name type="scientific">Methanimicrococcus hongohii</name>
    <dbReference type="NCBI Taxonomy" id="3028295"/>
    <lineage>
        <taxon>Archaea</taxon>
        <taxon>Methanobacteriati</taxon>
        <taxon>Methanobacteriota</taxon>
        <taxon>Stenosarchaea group</taxon>
        <taxon>Methanomicrobia</taxon>
        <taxon>Methanosarcinales</taxon>
        <taxon>Methanosarcinaceae</taxon>
        <taxon>Methanimicrococcus</taxon>
    </lineage>
</organism>
<proteinExistence type="predicted"/>
<dbReference type="AlphaFoldDB" id="A0AA96ZRX9"/>
<keyword evidence="2" id="KW-1133">Transmembrane helix</keyword>
<protein>
    <submittedName>
        <fullName evidence="3">Uncharacterized protein</fullName>
    </submittedName>
</protein>
<accession>A0AA96ZRX9</accession>